<dbReference type="Proteomes" id="UP000252100">
    <property type="component" value="Chromosome"/>
</dbReference>
<name>A0A345BUV8_9BACI</name>
<keyword evidence="1" id="KW-0238">DNA-binding</keyword>
<proteinExistence type="predicted"/>
<dbReference type="EMBL" id="CP031092">
    <property type="protein sequence ID" value="AXF54739.1"/>
    <property type="molecule type" value="Genomic_DNA"/>
</dbReference>
<evidence type="ECO:0000313" key="1">
    <source>
        <dbReference type="EMBL" id="AXF54739.1"/>
    </source>
</evidence>
<dbReference type="AlphaFoldDB" id="A0A345BUV8"/>
<dbReference type="RefSeq" id="WP_114370094.1">
    <property type="nucleotide sequence ID" value="NZ_CP031092.1"/>
</dbReference>
<dbReference type="GO" id="GO:0003677">
    <property type="term" value="F:DNA binding"/>
    <property type="evidence" value="ECO:0007669"/>
    <property type="project" value="UniProtKB-KW"/>
</dbReference>
<gene>
    <name evidence="1" type="ORF">DT065_01025</name>
</gene>
<dbReference type="OrthoDB" id="2361226at2"/>
<organism evidence="1 2">
    <name type="scientific">Salicibibacter kimchii</name>
    <dbReference type="NCBI Taxonomy" id="2099786"/>
    <lineage>
        <taxon>Bacteria</taxon>
        <taxon>Bacillati</taxon>
        <taxon>Bacillota</taxon>
        <taxon>Bacilli</taxon>
        <taxon>Bacillales</taxon>
        <taxon>Bacillaceae</taxon>
        <taxon>Salicibibacter</taxon>
    </lineage>
</organism>
<dbReference type="KEGG" id="rue:DT065_01025"/>
<sequence length="99" mass="11213">MVAESLFLALGFAAAAFFIGDGLKNFKSSNGNDFNFKEMFSETTPELIKENQVHHYIGLSKQDARSLIQEYPDIPHITINGQVYYPSAKLREWIKNIGE</sequence>
<reference evidence="1 2" key="1">
    <citation type="journal article" date="2018" name="J. Microbiol.">
        <title>Salicibibacter kimchii gen. nov., sp. nov., a moderately halophilic and alkalitolerant bacterium in the family Bacillaceae, isolated from kimchi.</title>
        <authorList>
            <person name="Jang J.Y."/>
            <person name="Oh Y.J."/>
            <person name="Lim S.K."/>
            <person name="Park H.K."/>
            <person name="Lee C."/>
            <person name="Kim J.Y."/>
            <person name="Lee M.A."/>
            <person name="Choi H.J."/>
        </authorList>
    </citation>
    <scope>NUCLEOTIDE SEQUENCE [LARGE SCALE GENOMIC DNA]</scope>
    <source>
        <strain evidence="1 2">NKC1-1</strain>
    </source>
</reference>
<evidence type="ECO:0000313" key="2">
    <source>
        <dbReference type="Proteomes" id="UP000252100"/>
    </source>
</evidence>
<protein>
    <submittedName>
        <fullName evidence="1">DNA-binding protein</fullName>
    </submittedName>
</protein>
<keyword evidence="2" id="KW-1185">Reference proteome</keyword>
<accession>A0A345BUV8</accession>